<name>W4IXU7_PLAFP</name>
<dbReference type="EMBL" id="KI927383">
    <property type="protein sequence ID" value="ETW54853.1"/>
    <property type="molecule type" value="Genomic_DNA"/>
</dbReference>
<reference evidence="7 8" key="1">
    <citation type="submission" date="2013-02" db="EMBL/GenBank/DDBJ databases">
        <title>The Genome Annotation of Plasmodium falciparum Palo Alto/Uganda.</title>
        <authorList>
            <consortium name="The Broad Institute Genome Sequencing Platform"/>
            <consortium name="The Broad Institute Genome Sequencing Center for Infectious Disease"/>
            <person name="Neafsey D."/>
            <person name="Hoffman S."/>
            <person name="Volkman S."/>
            <person name="Rosenthal P."/>
            <person name="Walker B."/>
            <person name="Young S.K."/>
            <person name="Zeng Q."/>
            <person name="Gargeya S."/>
            <person name="Fitzgerald M."/>
            <person name="Haas B."/>
            <person name="Abouelleil A."/>
            <person name="Allen A.W."/>
            <person name="Alvarado L."/>
            <person name="Arachchi H.M."/>
            <person name="Berlin A.M."/>
            <person name="Chapman S.B."/>
            <person name="Gainer-Dewar J."/>
            <person name="Goldberg J."/>
            <person name="Griggs A."/>
            <person name="Gujja S."/>
            <person name="Hansen M."/>
            <person name="Howarth C."/>
            <person name="Imamovic A."/>
            <person name="Ireland A."/>
            <person name="Larimer J."/>
            <person name="McCowan C."/>
            <person name="Murphy C."/>
            <person name="Pearson M."/>
            <person name="Poon T.W."/>
            <person name="Priest M."/>
            <person name="Roberts A."/>
            <person name="Saif S."/>
            <person name="Shea T."/>
            <person name="Sisk P."/>
            <person name="Sykes S."/>
            <person name="Wortman J."/>
            <person name="Nusbaum C."/>
            <person name="Birren B."/>
        </authorList>
    </citation>
    <scope>NUCLEOTIDE SEQUENCE [LARGE SCALE GENOMIC DNA]</scope>
    <source>
        <strain evidence="7 8">Palo Alto/Uganda</strain>
    </source>
</reference>
<organism evidence="7 8">
    <name type="scientific">Plasmodium falciparum (isolate Palo Alto / Uganda)</name>
    <dbReference type="NCBI Taxonomy" id="57270"/>
    <lineage>
        <taxon>Eukaryota</taxon>
        <taxon>Sar</taxon>
        <taxon>Alveolata</taxon>
        <taxon>Apicomplexa</taxon>
        <taxon>Aconoidasida</taxon>
        <taxon>Haemosporida</taxon>
        <taxon>Plasmodiidae</taxon>
        <taxon>Plasmodium</taxon>
        <taxon>Plasmodium (Laverania)</taxon>
    </lineage>
</organism>
<reference evidence="7 8" key="2">
    <citation type="submission" date="2013-02" db="EMBL/GenBank/DDBJ databases">
        <title>The Genome Sequence of Plasmodium falciparum Palo Alto/Uganda.</title>
        <authorList>
            <consortium name="The Broad Institute Genome Sequencing Platform"/>
            <consortium name="The Broad Institute Genome Sequencing Center for Infectious Disease"/>
            <person name="Neafsey D."/>
            <person name="Cheeseman I."/>
            <person name="Volkman S."/>
            <person name="Adams J."/>
            <person name="Walker B."/>
            <person name="Young S.K."/>
            <person name="Zeng Q."/>
            <person name="Gargeya S."/>
            <person name="Fitzgerald M."/>
            <person name="Haas B."/>
            <person name="Abouelleil A."/>
            <person name="Alvarado L."/>
            <person name="Arachchi H.M."/>
            <person name="Berlin A.M."/>
            <person name="Chapman S.B."/>
            <person name="Dewar J."/>
            <person name="Goldberg J."/>
            <person name="Griggs A."/>
            <person name="Gujja S."/>
            <person name="Hansen M."/>
            <person name="Howarth C."/>
            <person name="Imamovic A."/>
            <person name="Larimer J."/>
            <person name="McCowan C."/>
            <person name="Murphy C."/>
            <person name="Neiman D."/>
            <person name="Pearson M."/>
            <person name="Priest M."/>
            <person name="Roberts A."/>
            <person name="Saif S."/>
            <person name="Shea T."/>
            <person name="Sisk P."/>
            <person name="Sykes S."/>
            <person name="Wortman J."/>
            <person name="Nusbaum C."/>
            <person name="Birren B."/>
        </authorList>
    </citation>
    <scope>NUCLEOTIDE SEQUENCE [LARGE SCALE GENOMIC DNA]</scope>
    <source>
        <strain evidence="7 8">Palo Alto/Uganda</strain>
    </source>
</reference>
<dbReference type="PROSITE" id="PS01154">
    <property type="entry name" value="RNA_POL_L_13KD"/>
    <property type="match status" value="1"/>
</dbReference>
<dbReference type="CDD" id="cd20532">
    <property type="entry name" value="CYCLIN_CCNL_rpt1"/>
    <property type="match status" value="1"/>
</dbReference>
<evidence type="ECO:0000256" key="3">
    <source>
        <dbReference type="ARBA" id="ARBA00023163"/>
    </source>
</evidence>
<dbReference type="HAMAP" id="MF_00261">
    <property type="entry name" value="RNApol_arch_Rpo11"/>
    <property type="match status" value="1"/>
</dbReference>
<dbReference type="Gene3D" id="3.30.1360.10">
    <property type="entry name" value="RNA polymerase, RBP11-like subunit"/>
    <property type="match status" value="1"/>
</dbReference>
<dbReference type="GO" id="GO:0016538">
    <property type="term" value="F:cyclin-dependent protein serine/threonine kinase regulator activity"/>
    <property type="evidence" value="ECO:0007669"/>
    <property type="project" value="InterPro"/>
</dbReference>
<dbReference type="InterPro" id="IPR022905">
    <property type="entry name" value="Rpo11-like"/>
</dbReference>
<dbReference type="InterPro" id="IPR043198">
    <property type="entry name" value="Cyclin/Ssn8"/>
</dbReference>
<dbReference type="Proteomes" id="UP000019103">
    <property type="component" value="Unassembled WGS sequence"/>
</dbReference>
<dbReference type="OMA" id="EICHMIR"/>
<dbReference type="InterPro" id="IPR013763">
    <property type="entry name" value="Cyclin-like_dom"/>
</dbReference>
<gene>
    <name evidence="7" type="ORF">PFUGPA_03455</name>
</gene>
<evidence type="ECO:0000256" key="1">
    <source>
        <dbReference type="ARBA" id="ARBA00004123"/>
    </source>
</evidence>
<dbReference type="FunFam" id="1.10.472.10:FF:000136">
    <property type="entry name" value="Cyclin 4"/>
    <property type="match status" value="1"/>
</dbReference>
<dbReference type="CDD" id="cd06926">
    <property type="entry name" value="RNAP_II_RPB11"/>
    <property type="match status" value="1"/>
</dbReference>
<dbReference type="Pfam" id="PF00134">
    <property type="entry name" value="Cyclin_N"/>
    <property type="match status" value="1"/>
</dbReference>
<keyword evidence="5" id="KW-0195">Cyclin</keyword>
<evidence type="ECO:0000256" key="4">
    <source>
        <dbReference type="ARBA" id="ARBA00023242"/>
    </source>
</evidence>
<keyword evidence="2" id="KW-0240">DNA-directed RNA polymerase</keyword>
<dbReference type="InterPro" id="IPR036915">
    <property type="entry name" value="Cyclin-like_sf"/>
</dbReference>
<proteinExistence type="inferred from homology"/>
<sequence length="291" mass="33955">MMNDIVLINKKKTPSEEKNIDKNEEIKLRIYGCQLLQEAGIILKLKAVTIVTSQILFHRFYFKKSFTDFDVNIIAPSALYLSCKLEEDFCRIYKIINTFHFLCKYENIKSKHIYFDIKNLNPEHFRINIESEEYKNMKVDIYTYELLILKEIGFLVHKINQHPHSFLLPYIHSLFNNLNTIHKDLTKKLAQMSWGFLNDRVTCTISDKGDCNIFVIKLEDHTIGNLIKIQLCQDPKVLFAAYRQPHPLQNAIEITIKPKGYAGVKLLSDNVNNILSQVATLKENFAVIQNK</sequence>
<dbReference type="OrthoDB" id="10264655at2759"/>
<dbReference type="GO" id="GO:0003899">
    <property type="term" value="F:DNA-directed RNA polymerase activity"/>
    <property type="evidence" value="ECO:0007669"/>
    <property type="project" value="InterPro"/>
</dbReference>
<dbReference type="GO" id="GO:0003677">
    <property type="term" value="F:DNA binding"/>
    <property type="evidence" value="ECO:0007669"/>
    <property type="project" value="InterPro"/>
</dbReference>
<dbReference type="SMART" id="SM00385">
    <property type="entry name" value="CYCLIN"/>
    <property type="match status" value="1"/>
</dbReference>
<dbReference type="InterPro" id="IPR008193">
    <property type="entry name" value="RNA_pol_Rpb11_13-16kDa_CS"/>
</dbReference>
<evidence type="ECO:0000313" key="8">
    <source>
        <dbReference type="Proteomes" id="UP000019103"/>
    </source>
</evidence>
<evidence type="ECO:0000313" key="7">
    <source>
        <dbReference type="EMBL" id="ETW54853.1"/>
    </source>
</evidence>
<dbReference type="GO" id="GO:0005665">
    <property type="term" value="C:RNA polymerase II, core complex"/>
    <property type="evidence" value="ECO:0007669"/>
    <property type="project" value="InterPro"/>
</dbReference>
<dbReference type="InterPro" id="IPR037685">
    <property type="entry name" value="RBP11"/>
</dbReference>
<dbReference type="SUPFAM" id="SSF47954">
    <property type="entry name" value="Cyclin-like"/>
    <property type="match status" value="1"/>
</dbReference>
<evidence type="ECO:0000259" key="6">
    <source>
        <dbReference type="SMART" id="SM00385"/>
    </source>
</evidence>
<dbReference type="Pfam" id="PF13656">
    <property type="entry name" value="RNA_pol_L_2"/>
    <property type="match status" value="1"/>
</dbReference>
<comment type="subcellular location">
    <subcellularLocation>
        <location evidence="1">Nucleus</location>
    </subcellularLocation>
</comment>
<protein>
    <recommendedName>
        <fullName evidence="6">Cyclin-like domain-containing protein</fullName>
    </recommendedName>
</protein>
<dbReference type="InterPro" id="IPR009025">
    <property type="entry name" value="RBP11-like_dimer"/>
</dbReference>
<dbReference type="GO" id="GO:0006357">
    <property type="term" value="P:regulation of transcription by RNA polymerase II"/>
    <property type="evidence" value="ECO:0007669"/>
    <property type="project" value="InterPro"/>
</dbReference>
<dbReference type="Gene3D" id="1.10.472.10">
    <property type="entry name" value="Cyclin-like"/>
    <property type="match status" value="1"/>
</dbReference>
<dbReference type="AlphaFoldDB" id="W4IXU7"/>
<evidence type="ECO:0000256" key="5">
    <source>
        <dbReference type="RuleBase" id="RU000383"/>
    </source>
</evidence>
<evidence type="ECO:0000256" key="2">
    <source>
        <dbReference type="ARBA" id="ARBA00022478"/>
    </source>
</evidence>
<dbReference type="SUPFAM" id="SSF55257">
    <property type="entry name" value="RBP11-like subunits of RNA polymerase"/>
    <property type="match status" value="1"/>
</dbReference>
<dbReference type="GO" id="GO:0006366">
    <property type="term" value="P:transcription by RNA polymerase II"/>
    <property type="evidence" value="ECO:0007669"/>
    <property type="project" value="InterPro"/>
</dbReference>
<keyword evidence="4" id="KW-0539">Nucleus</keyword>
<feature type="domain" description="Cyclin-like" evidence="6">
    <location>
        <begin position="34"/>
        <end position="150"/>
    </location>
</feature>
<dbReference type="PANTHER" id="PTHR10026">
    <property type="entry name" value="CYCLIN"/>
    <property type="match status" value="1"/>
</dbReference>
<keyword evidence="3" id="KW-0804">Transcription</keyword>
<accession>W4IXU7</accession>
<dbReference type="InterPro" id="IPR006671">
    <property type="entry name" value="Cyclin_N"/>
</dbReference>
<dbReference type="GO" id="GO:0046983">
    <property type="term" value="F:protein dimerization activity"/>
    <property type="evidence" value="ECO:0007669"/>
    <property type="project" value="InterPro"/>
</dbReference>
<comment type="similarity">
    <text evidence="5">Belongs to the cyclin family.</text>
</comment>
<dbReference type="InterPro" id="IPR036603">
    <property type="entry name" value="RBP11-like"/>
</dbReference>